<dbReference type="AlphaFoldDB" id="E3H9N5"/>
<sequence length="89" mass="10355">MINIKKMMNVRMQGSNWIFAVKGKLQNLIEDFDDETFYAYIDGTYYSIPLKHRVLVEKLSGTFVEAEILMNRIGYMEVKKLSQVSNQGL</sequence>
<protein>
    <submittedName>
        <fullName evidence="1">Uncharacterized protein</fullName>
    </submittedName>
</protein>
<dbReference type="RefSeq" id="WP_013388091.1">
    <property type="nucleotide sequence ID" value="NC_014632.1"/>
</dbReference>
<name>E3H9N5_ILYPC</name>
<dbReference type="Proteomes" id="UP000006875">
    <property type="component" value="Chromosome"/>
</dbReference>
<reference evidence="1 2" key="1">
    <citation type="journal article" date="2010" name="Stand. Genomic Sci.">
        <title>Complete genome sequence of Ilyobacter polytropus type strain (CuHbu1).</title>
        <authorList>
            <person name="Sikorski J."/>
            <person name="Chertkov O."/>
            <person name="Lapidus A."/>
            <person name="Nolan M."/>
            <person name="Lucas S."/>
            <person name="Del Rio T.G."/>
            <person name="Tice H."/>
            <person name="Cheng J.F."/>
            <person name="Tapia R."/>
            <person name="Han C."/>
            <person name="Goodwin L."/>
            <person name="Pitluck S."/>
            <person name="Liolios K."/>
            <person name="Ivanova N."/>
            <person name="Mavromatis K."/>
            <person name="Mikhailova N."/>
            <person name="Pati A."/>
            <person name="Chen A."/>
            <person name="Palaniappan K."/>
            <person name="Land M."/>
            <person name="Hauser L."/>
            <person name="Chang Y.J."/>
            <person name="Jeffries C.D."/>
            <person name="Brambilla E."/>
            <person name="Yasawong M."/>
            <person name="Rohde M."/>
            <person name="Pukall R."/>
            <person name="Spring S."/>
            <person name="Goker M."/>
            <person name="Woyke T."/>
            <person name="Bristow J."/>
            <person name="Eisen J.A."/>
            <person name="Markowitz V."/>
            <person name="Hugenholtz P."/>
            <person name="Kyrpides N.C."/>
            <person name="Klenk H.P."/>
        </authorList>
    </citation>
    <scope>NUCLEOTIDE SEQUENCE [LARGE SCALE GENOMIC DNA]</scope>
    <source>
        <strain evidence="2">ATCC 51220 / DSM 2926 / LMG 16218 / CuHBu1</strain>
    </source>
</reference>
<dbReference type="STRING" id="572544.Ilyop_1651"/>
<evidence type="ECO:0000313" key="1">
    <source>
        <dbReference type="EMBL" id="ADO83424.1"/>
    </source>
</evidence>
<dbReference type="HOGENOM" id="CLU_2450611_0_0_0"/>
<proteinExistence type="predicted"/>
<dbReference type="KEGG" id="ipo:Ilyop_1651"/>
<accession>E3H9N5</accession>
<organism evidence="1 2">
    <name type="scientific">Ilyobacter polytropus (strain ATCC 51220 / DSM 2926 / LMG 16218 / CuHBu1)</name>
    <dbReference type="NCBI Taxonomy" id="572544"/>
    <lineage>
        <taxon>Bacteria</taxon>
        <taxon>Fusobacteriati</taxon>
        <taxon>Fusobacteriota</taxon>
        <taxon>Fusobacteriia</taxon>
        <taxon>Fusobacteriales</taxon>
        <taxon>Fusobacteriaceae</taxon>
        <taxon>Ilyobacter</taxon>
    </lineage>
</organism>
<evidence type="ECO:0000313" key="2">
    <source>
        <dbReference type="Proteomes" id="UP000006875"/>
    </source>
</evidence>
<dbReference type="EMBL" id="CP002281">
    <property type="protein sequence ID" value="ADO83424.1"/>
    <property type="molecule type" value="Genomic_DNA"/>
</dbReference>
<keyword evidence="2" id="KW-1185">Reference proteome</keyword>
<gene>
    <name evidence="1" type="ordered locus">Ilyop_1651</name>
</gene>